<accession>A0A0G0SKV9</accession>
<gene>
    <name evidence="1" type="ORF">UU02_C0036G0001</name>
</gene>
<organism evidence="1 2">
    <name type="scientific">Candidatus Woesebacteria bacterium GW2011_GWA1_40_43</name>
    <dbReference type="NCBI Taxonomy" id="1618553"/>
    <lineage>
        <taxon>Bacteria</taxon>
        <taxon>Candidatus Woeseibacteriota</taxon>
    </lineage>
</organism>
<dbReference type="Proteomes" id="UP000034293">
    <property type="component" value="Unassembled WGS sequence"/>
</dbReference>
<evidence type="ECO:0000313" key="1">
    <source>
        <dbReference type="EMBL" id="KKR63006.1"/>
    </source>
</evidence>
<comment type="caution">
    <text evidence="1">The sequence shown here is derived from an EMBL/GenBank/DDBJ whole genome shotgun (WGS) entry which is preliminary data.</text>
</comment>
<feature type="non-terminal residue" evidence="1">
    <location>
        <position position="26"/>
    </location>
</feature>
<dbReference type="EMBL" id="LBZA01000036">
    <property type="protein sequence ID" value="KKR63006.1"/>
    <property type="molecule type" value="Genomic_DNA"/>
</dbReference>
<evidence type="ECO:0000313" key="2">
    <source>
        <dbReference type="Proteomes" id="UP000034293"/>
    </source>
</evidence>
<dbReference type="AlphaFoldDB" id="A0A0G0SKV9"/>
<protein>
    <submittedName>
        <fullName evidence="1">Uncharacterized protein</fullName>
    </submittedName>
</protein>
<sequence>MGRVGSRGDHLDMAHYWAILVIELRV</sequence>
<name>A0A0G0SKV9_9BACT</name>
<proteinExistence type="predicted"/>
<reference evidence="1 2" key="1">
    <citation type="journal article" date="2015" name="Nature">
        <title>rRNA introns, odd ribosomes, and small enigmatic genomes across a large radiation of phyla.</title>
        <authorList>
            <person name="Brown C.T."/>
            <person name="Hug L.A."/>
            <person name="Thomas B.C."/>
            <person name="Sharon I."/>
            <person name="Castelle C.J."/>
            <person name="Singh A."/>
            <person name="Wilkins M.J."/>
            <person name="Williams K.H."/>
            <person name="Banfield J.F."/>
        </authorList>
    </citation>
    <scope>NUCLEOTIDE SEQUENCE [LARGE SCALE GENOMIC DNA]</scope>
</reference>